<dbReference type="InterPro" id="IPR027795">
    <property type="entry name" value="CASTOR_ACT_dom"/>
</dbReference>
<dbReference type="Pfam" id="PF13840">
    <property type="entry name" value="ACT_7"/>
    <property type="match status" value="1"/>
</dbReference>
<accession>A0A5N7IPI4</accession>
<dbReference type="InterPro" id="IPR051719">
    <property type="entry name" value="CASTOR_mTORC1"/>
</dbReference>
<evidence type="ECO:0000313" key="3">
    <source>
        <dbReference type="EMBL" id="MPQ62877.1"/>
    </source>
</evidence>
<feature type="domain" description="CASTOR ACT" evidence="1">
    <location>
        <begin position="60"/>
        <end position="121"/>
    </location>
</feature>
<dbReference type="Gene3D" id="3.30.2130.10">
    <property type="entry name" value="VC0802-like"/>
    <property type="match status" value="1"/>
</dbReference>
<dbReference type="AlphaFoldDB" id="A0A5N7IPI4"/>
<dbReference type="InterPro" id="IPR016540">
    <property type="entry name" value="UCP008459"/>
</dbReference>
<dbReference type="SUPFAM" id="SSF55021">
    <property type="entry name" value="ACT-like"/>
    <property type="match status" value="2"/>
</dbReference>
<name>A0A5N7IPI4_9CLOT</name>
<dbReference type="RefSeq" id="WP_152752512.1">
    <property type="nucleotide sequence ID" value="NZ_SPSE01000033.1"/>
</dbReference>
<feature type="domain" description="A9CJY8-like N-terminal" evidence="2">
    <location>
        <begin position="13"/>
        <end position="57"/>
    </location>
</feature>
<dbReference type="Pfam" id="PF21631">
    <property type="entry name" value="A9CJY8-like_N"/>
    <property type="match status" value="1"/>
</dbReference>
<proteinExistence type="predicted"/>
<organism evidence="3 4">
    <name type="scientific">Clostridium estertheticum</name>
    <dbReference type="NCBI Taxonomy" id="238834"/>
    <lineage>
        <taxon>Bacteria</taxon>
        <taxon>Bacillati</taxon>
        <taxon>Bacillota</taxon>
        <taxon>Clostridia</taxon>
        <taxon>Eubacteriales</taxon>
        <taxon>Clostridiaceae</taxon>
        <taxon>Clostridium</taxon>
    </lineage>
</organism>
<protein>
    <submittedName>
        <fullName evidence="3">ACT domain-containing protein</fullName>
    </submittedName>
</protein>
<dbReference type="PIRSF" id="PIRSF008459">
    <property type="entry name" value="UCP008459"/>
    <property type="match status" value="1"/>
</dbReference>
<dbReference type="PANTHER" id="PTHR31131">
    <property type="entry name" value="CHROMOSOME 1, WHOLE GENOME SHOTGUN SEQUENCE"/>
    <property type="match status" value="1"/>
</dbReference>
<evidence type="ECO:0000259" key="2">
    <source>
        <dbReference type="Pfam" id="PF21631"/>
    </source>
</evidence>
<dbReference type="PANTHER" id="PTHR31131:SF6">
    <property type="entry name" value="CASTOR ACT DOMAIN-CONTAINING PROTEIN"/>
    <property type="match status" value="1"/>
</dbReference>
<comment type="caution">
    <text evidence="3">The sequence shown here is derived from an EMBL/GenBank/DDBJ whole genome shotgun (WGS) entry which is preliminary data.</text>
</comment>
<dbReference type="InterPro" id="IPR049447">
    <property type="entry name" value="A9CJY8-like_N"/>
</dbReference>
<dbReference type="InterPro" id="IPR045865">
    <property type="entry name" value="ACT-like_dom_sf"/>
</dbReference>
<reference evidence="3 4" key="1">
    <citation type="journal article" date="2019" name="Lett. Appl. Microbiol.">
        <title>A case of 'blown pack' spoilage of vacuum-packaged pork likely associated with Clostridium estertheticum in Canada.</title>
        <authorList>
            <person name="Zhang P."/>
            <person name="Ward P."/>
            <person name="McMullen L.M."/>
            <person name="Yang X."/>
        </authorList>
    </citation>
    <scope>NUCLEOTIDE SEQUENCE [LARGE SCALE GENOMIC DNA]</scope>
    <source>
        <strain evidence="3 4">MA19</strain>
    </source>
</reference>
<sequence>MSEKILTMKLLNEKFSVCRLNKNEQIPEWVKNSSFYSISKTSDELSIVCSQDIIPSNIKCEKDWRILKVEGQLDFSLIGIISSISTILALKRISIFAVSTYDTDYILVKNKDIDNAILALSNERYEIINQENLL</sequence>
<dbReference type="Proteomes" id="UP000342249">
    <property type="component" value="Unassembled WGS sequence"/>
</dbReference>
<dbReference type="EMBL" id="SPSF01000032">
    <property type="protein sequence ID" value="MPQ62877.1"/>
    <property type="molecule type" value="Genomic_DNA"/>
</dbReference>
<evidence type="ECO:0000259" key="1">
    <source>
        <dbReference type="Pfam" id="PF13840"/>
    </source>
</evidence>
<evidence type="ECO:0000313" key="4">
    <source>
        <dbReference type="Proteomes" id="UP000342249"/>
    </source>
</evidence>
<gene>
    <name evidence="3" type="ORF">E4V82_12260</name>
</gene>